<dbReference type="GO" id="GO:0016987">
    <property type="term" value="F:sigma factor activity"/>
    <property type="evidence" value="ECO:0007669"/>
    <property type="project" value="UniProtKB-KW"/>
</dbReference>
<dbReference type="InterPro" id="IPR000838">
    <property type="entry name" value="RNA_pol_sigma70_ECF_CS"/>
</dbReference>
<dbReference type="AlphaFoldDB" id="A0A1G7GTU0"/>
<accession>A0A1G7GTU0</accession>
<dbReference type="Gene3D" id="1.10.1740.10">
    <property type="match status" value="1"/>
</dbReference>
<protein>
    <recommendedName>
        <fullName evidence="6">RNA polymerase sigma factor</fullName>
    </recommendedName>
</protein>
<organism evidence="9 10">
    <name type="scientific">Ulvibacter litoralis</name>
    <dbReference type="NCBI Taxonomy" id="227084"/>
    <lineage>
        <taxon>Bacteria</taxon>
        <taxon>Pseudomonadati</taxon>
        <taxon>Bacteroidota</taxon>
        <taxon>Flavobacteriia</taxon>
        <taxon>Flavobacteriales</taxon>
        <taxon>Flavobacteriaceae</taxon>
        <taxon>Ulvibacter</taxon>
    </lineage>
</organism>
<evidence type="ECO:0000256" key="4">
    <source>
        <dbReference type="ARBA" id="ARBA00023125"/>
    </source>
</evidence>
<evidence type="ECO:0000256" key="5">
    <source>
        <dbReference type="ARBA" id="ARBA00023163"/>
    </source>
</evidence>
<dbReference type="InterPro" id="IPR036388">
    <property type="entry name" value="WH-like_DNA-bd_sf"/>
</dbReference>
<gene>
    <name evidence="9" type="ORF">SAMN05421855_103322</name>
</gene>
<evidence type="ECO:0000259" key="8">
    <source>
        <dbReference type="Pfam" id="PF08281"/>
    </source>
</evidence>
<dbReference type="InterPro" id="IPR013324">
    <property type="entry name" value="RNA_pol_sigma_r3/r4-like"/>
</dbReference>
<keyword evidence="3 6" id="KW-0731">Sigma factor</keyword>
<dbReference type="GO" id="GO:0006352">
    <property type="term" value="P:DNA-templated transcription initiation"/>
    <property type="evidence" value="ECO:0007669"/>
    <property type="project" value="InterPro"/>
</dbReference>
<dbReference type="InterPro" id="IPR013325">
    <property type="entry name" value="RNA_pol_sigma_r2"/>
</dbReference>
<evidence type="ECO:0000313" key="9">
    <source>
        <dbReference type="EMBL" id="SDE91463.1"/>
    </source>
</evidence>
<evidence type="ECO:0000259" key="7">
    <source>
        <dbReference type="Pfam" id="PF04542"/>
    </source>
</evidence>
<keyword evidence="2 6" id="KW-0805">Transcription regulation</keyword>
<feature type="domain" description="RNA polymerase sigma factor 70 region 4 type 2" evidence="8">
    <location>
        <begin position="124"/>
        <end position="175"/>
    </location>
</feature>
<dbReference type="PANTHER" id="PTHR43133">
    <property type="entry name" value="RNA POLYMERASE ECF-TYPE SIGMA FACTO"/>
    <property type="match status" value="1"/>
</dbReference>
<dbReference type="Pfam" id="PF08281">
    <property type="entry name" value="Sigma70_r4_2"/>
    <property type="match status" value="1"/>
</dbReference>
<comment type="similarity">
    <text evidence="1 6">Belongs to the sigma-70 factor family. ECF subfamily.</text>
</comment>
<dbReference type="SUPFAM" id="SSF88659">
    <property type="entry name" value="Sigma3 and sigma4 domains of RNA polymerase sigma factors"/>
    <property type="match status" value="1"/>
</dbReference>
<dbReference type="OrthoDB" id="1027298at2"/>
<dbReference type="PANTHER" id="PTHR43133:SF45">
    <property type="entry name" value="RNA POLYMERASE ECF-TYPE SIGMA FACTOR"/>
    <property type="match status" value="1"/>
</dbReference>
<dbReference type="EMBL" id="FNBA01000003">
    <property type="protein sequence ID" value="SDE91463.1"/>
    <property type="molecule type" value="Genomic_DNA"/>
</dbReference>
<dbReference type="GO" id="GO:0003677">
    <property type="term" value="F:DNA binding"/>
    <property type="evidence" value="ECO:0007669"/>
    <property type="project" value="UniProtKB-KW"/>
</dbReference>
<dbReference type="InterPro" id="IPR014284">
    <property type="entry name" value="RNA_pol_sigma-70_dom"/>
</dbReference>
<dbReference type="SUPFAM" id="SSF88946">
    <property type="entry name" value="Sigma2 domain of RNA polymerase sigma factors"/>
    <property type="match status" value="1"/>
</dbReference>
<reference evidence="9 10" key="1">
    <citation type="submission" date="2016-10" db="EMBL/GenBank/DDBJ databases">
        <authorList>
            <person name="de Groot N.N."/>
        </authorList>
    </citation>
    <scope>NUCLEOTIDE SEQUENCE [LARGE SCALE GENOMIC DNA]</scope>
    <source>
        <strain evidence="9 10">DSM 16195</strain>
    </source>
</reference>
<evidence type="ECO:0000256" key="6">
    <source>
        <dbReference type="RuleBase" id="RU000716"/>
    </source>
</evidence>
<proteinExistence type="inferred from homology"/>
<dbReference type="RefSeq" id="WP_093144465.1">
    <property type="nucleotide sequence ID" value="NZ_BMWO01000003.1"/>
</dbReference>
<dbReference type="Gene3D" id="1.10.10.10">
    <property type="entry name" value="Winged helix-like DNA-binding domain superfamily/Winged helix DNA-binding domain"/>
    <property type="match status" value="1"/>
</dbReference>
<dbReference type="NCBIfam" id="TIGR02937">
    <property type="entry name" value="sigma70-ECF"/>
    <property type="match status" value="1"/>
</dbReference>
<evidence type="ECO:0000256" key="1">
    <source>
        <dbReference type="ARBA" id="ARBA00010641"/>
    </source>
</evidence>
<keyword evidence="5 6" id="KW-0804">Transcription</keyword>
<evidence type="ECO:0000256" key="2">
    <source>
        <dbReference type="ARBA" id="ARBA00023015"/>
    </source>
</evidence>
<evidence type="ECO:0000313" key="10">
    <source>
        <dbReference type="Proteomes" id="UP000199321"/>
    </source>
</evidence>
<dbReference type="InterPro" id="IPR007627">
    <property type="entry name" value="RNA_pol_sigma70_r2"/>
</dbReference>
<feature type="domain" description="RNA polymerase sigma-70 region 2" evidence="7">
    <location>
        <begin position="24"/>
        <end position="91"/>
    </location>
</feature>
<name>A0A1G7GTU0_9FLAO</name>
<sequence>MNTTNDQEYIQQTLQGDVQSFGFLVEKYQDFVFTIAYRVVKTREEAEEVAQDSFVKAFQSLASYRGDAKFSSWLYSIVYRKALDSLRKNKKYQASELIEDITEGDALSVDNALHYLEAEERKKVIQECILKLSEEEAVIVTLYYFEDQSVREIAVVTALSEENIKVKLYRSRKKLFTLLKHFILPETSNFNGRAI</sequence>
<dbReference type="PROSITE" id="PS01063">
    <property type="entry name" value="SIGMA70_ECF"/>
    <property type="match status" value="1"/>
</dbReference>
<evidence type="ECO:0000256" key="3">
    <source>
        <dbReference type="ARBA" id="ARBA00023082"/>
    </source>
</evidence>
<dbReference type="CDD" id="cd06171">
    <property type="entry name" value="Sigma70_r4"/>
    <property type="match status" value="1"/>
</dbReference>
<dbReference type="InterPro" id="IPR039425">
    <property type="entry name" value="RNA_pol_sigma-70-like"/>
</dbReference>
<dbReference type="Proteomes" id="UP000199321">
    <property type="component" value="Unassembled WGS sequence"/>
</dbReference>
<keyword evidence="4 6" id="KW-0238">DNA-binding</keyword>
<keyword evidence="10" id="KW-1185">Reference proteome</keyword>
<dbReference type="Pfam" id="PF04542">
    <property type="entry name" value="Sigma70_r2"/>
    <property type="match status" value="1"/>
</dbReference>
<dbReference type="STRING" id="227084.SAMN05421855_103322"/>
<dbReference type="InterPro" id="IPR013249">
    <property type="entry name" value="RNA_pol_sigma70_r4_t2"/>
</dbReference>